<gene>
    <name evidence="1" type="ordered locus">ambt_13370</name>
</gene>
<evidence type="ECO:0000313" key="2">
    <source>
        <dbReference type="Proteomes" id="UP000000683"/>
    </source>
</evidence>
<dbReference type="RefSeq" id="WP_013785122.1">
    <property type="nucleotide sequence ID" value="NC_015554.1"/>
</dbReference>
<sequence>MKNIYIYGTGSKALLNLPALALEYKILGFVDSDVNKQGGFFLGKPIVHLSSLSEIEYNYIIVASSFSTTIFENLKAHNIQNAIDVDTLPSILEVASEYTTILGNIQESSLPSLNTLPRKYIEGTILLENREILLEQLPVDSIGVELGVAAGDFSERIIAKLNPKKLHLVDVWDSERYGEHLFQSVKHKFRDAIESGSCQIHRNTSLKAVDDFEDNYFDWVYIDTTHGYATTKKELAAYNTKIKPGGIIAGHDYCMGNWSKRSRYGVIEAVYEFCKTYEWRIKYITMDIDERQSFALERV</sequence>
<dbReference type="OrthoDB" id="292252at2"/>
<dbReference type="AlphaFoldDB" id="F5ZE80"/>
<protein>
    <recommendedName>
        <fullName evidence="3">Class I SAM-dependent methyltransferase</fullName>
    </recommendedName>
</protein>
<dbReference type="SUPFAM" id="SSF53335">
    <property type="entry name" value="S-adenosyl-L-methionine-dependent methyltransferases"/>
    <property type="match status" value="1"/>
</dbReference>
<dbReference type="Pfam" id="PF13578">
    <property type="entry name" value="Methyltransf_24"/>
    <property type="match status" value="1"/>
</dbReference>
<dbReference type="Gene3D" id="3.40.50.150">
    <property type="entry name" value="Vaccinia Virus protein VP39"/>
    <property type="match status" value="1"/>
</dbReference>
<reference evidence="1 2" key="1">
    <citation type="journal article" date="2011" name="J. Bacteriol.">
        <title>Complete genome sequence of the polycyclic aromatic hydrocarbon-degrading bacterium Alteromonas sp. strain SN2.</title>
        <authorList>
            <person name="Jin H.M."/>
            <person name="Jeong H."/>
            <person name="Moon E.J."/>
            <person name="Math R.K."/>
            <person name="Lee K."/>
            <person name="Kim H.J."/>
            <person name="Jeon C.O."/>
            <person name="Oh T.K."/>
            <person name="Kim J.F."/>
        </authorList>
    </citation>
    <scope>NUCLEOTIDE SEQUENCE [LARGE SCALE GENOMIC DNA]</scope>
    <source>
        <strain evidence="2">JCM 17741 / KACC 18427 / KCTC 11700BP / SN2</strain>
    </source>
</reference>
<dbReference type="InterPro" id="IPR029063">
    <property type="entry name" value="SAM-dependent_MTases_sf"/>
</dbReference>
<keyword evidence="2" id="KW-1185">Reference proteome</keyword>
<organism evidence="1 2">
    <name type="scientific">Alteromonas naphthalenivorans</name>
    <dbReference type="NCBI Taxonomy" id="715451"/>
    <lineage>
        <taxon>Bacteria</taxon>
        <taxon>Pseudomonadati</taxon>
        <taxon>Pseudomonadota</taxon>
        <taxon>Gammaproteobacteria</taxon>
        <taxon>Alteromonadales</taxon>
        <taxon>Alteromonadaceae</taxon>
        <taxon>Alteromonas/Salinimonas group</taxon>
        <taxon>Alteromonas</taxon>
    </lineage>
</organism>
<dbReference type="KEGG" id="alt:ambt_13370"/>
<dbReference type="HOGENOM" id="CLU_929511_0_0_6"/>
<dbReference type="Proteomes" id="UP000000683">
    <property type="component" value="Chromosome"/>
</dbReference>
<evidence type="ECO:0008006" key="3">
    <source>
        <dbReference type="Google" id="ProtNLM"/>
    </source>
</evidence>
<name>F5ZE80_ALTNA</name>
<dbReference type="EMBL" id="CP002339">
    <property type="protein sequence ID" value="AEF04192.1"/>
    <property type="molecule type" value="Genomic_DNA"/>
</dbReference>
<dbReference type="eggNOG" id="COG1086">
    <property type="taxonomic scope" value="Bacteria"/>
</dbReference>
<evidence type="ECO:0000313" key="1">
    <source>
        <dbReference type="EMBL" id="AEF04192.1"/>
    </source>
</evidence>
<dbReference type="Gene3D" id="3.40.50.720">
    <property type="entry name" value="NAD(P)-binding Rossmann-like Domain"/>
    <property type="match status" value="1"/>
</dbReference>
<accession>F5ZE80</accession>
<proteinExistence type="predicted"/>